<dbReference type="SMART" id="SM00470">
    <property type="entry name" value="ParB"/>
    <property type="match status" value="1"/>
</dbReference>
<dbReference type="SUPFAM" id="SSF110849">
    <property type="entry name" value="ParB/Sulfiredoxin"/>
    <property type="match status" value="1"/>
</dbReference>
<sequence length="588" mass="63761">MKLIETDPKKLRNNPANPRLTPAGPDADAVLLANIKSVGILQPPTAREVEGELVLIAGHRRRDAAIKAGLRSIHVLVREDGDEAGADQVRALAENTVRAGMNPVDQWRKIEALVSEDWTEEAIASALNLTVRRVRMLRHMSHILPAMLTQMARGDMPNEQQLRTIGLATAEEQAAVWKSNRPKRNERASWHMIAHGLDRRRIPFTRAKFGPAEAEAFGIVWHDDLFAPGDTDPRYTTQTDAFIQAQQAWLENNLPEGGVLLGLDEYERPVLPKGAQSLYYRQPGPDDTVGYYVDRRSCEVETSIFRMPVRTEPRSSGARNDTTGATMPKAARPDLTQKGETMVGDLRTEALHTAFAEAEIPDDTLIGLLVLALAGRNVSVRSGARGDDLYAGHRAELAASITEGGVITSDPAALRAAARGMLRQALSCRVGFSSSGMVGRIAGLAVEADSYLPTTATEEFLANLSKAAIERTASANNVLPRQTGKATRAAIVEQMKNRIFLHPLVRFGFTDEERRKAAADRTRAAELAAFRKGGCGTEDASIEGEEIPEEDEEAEPSQPDEGEDETEGDGNGAPPPPGQGSAPVAHAP</sequence>
<dbReference type="PANTHER" id="PTHR33375">
    <property type="entry name" value="CHROMOSOME-PARTITIONING PROTEIN PARB-RELATED"/>
    <property type="match status" value="1"/>
</dbReference>
<evidence type="ECO:0000259" key="2">
    <source>
        <dbReference type="SMART" id="SM00470"/>
    </source>
</evidence>
<feature type="region of interest" description="Disordered" evidence="1">
    <location>
        <begin position="1"/>
        <end position="24"/>
    </location>
</feature>
<feature type="compositionally biased region" description="Basic and acidic residues" evidence="1">
    <location>
        <begin position="1"/>
        <end position="10"/>
    </location>
</feature>
<dbReference type="InterPro" id="IPR050336">
    <property type="entry name" value="Chromosome_partition/occlusion"/>
</dbReference>
<accession>A0A379PP88</accession>
<dbReference type="Gene3D" id="1.10.10.2830">
    <property type="match status" value="1"/>
</dbReference>
<gene>
    <name evidence="3" type="primary">parB_5</name>
    <name evidence="3" type="ORF">NCTC13291_04539</name>
</gene>
<dbReference type="Gene3D" id="3.90.1530.30">
    <property type="match status" value="1"/>
</dbReference>
<dbReference type="InterPro" id="IPR036086">
    <property type="entry name" value="ParB/Sulfiredoxin_sf"/>
</dbReference>
<dbReference type="AlphaFoldDB" id="A0A379PP88"/>
<feature type="compositionally biased region" description="Acidic residues" evidence="1">
    <location>
        <begin position="540"/>
        <end position="568"/>
    </location>
</feature>
<dbReference type="SUPFAM" id="SSF109709">
    <property type="entry name" value="KorB DNA-binding domain-like"/>
    <property type="match status" value="1"/>
</dbReference>
<evidence type="ECO:0000256" key="1">
    <source>
        <dbReference type="SAM" id="MobiDB-lite"/>
    </source>
</evidence>
<reference evidence="3 4" key="1">
    <citation type="submission" date="2018-06" db="EMBL/GenBank/DDBJ databases">
        <authorList>
            <consortium name="Pathogen Informatics"/>
            <person name="Doyle S."/>
        </authorList>
    </citation>
    <scope>NUCLEOTIDE SEQUENCE [LARGE SCALE GENOMIC DNA]</scope>
    <source>
        <strain evidence="3 4">NCTC13291</strain>
    </source>
</reference>
<feature type="region of interest" description="Disordered" evidence="1">
    <location>
        <begin position="311"/>
        <end position="330"/>
    </location>
</feature>
<protein>
    <submittedName>
        <fullName evidence="3">Chromosome-partitioning protein parB</fullName>
    </submittedName>
</protein>
<dbReference type="GO" id="GO:0005694">
    <property type="term" value="C:chromosome"/>
    <property type="evidence" value="ECO:0007669"/>
    <property type="project" value="TreeGrafter"/>
</dbReference>
<evidence type="ECO:0000313" key="3">
    <source>
        <dbReference type="EMBL" id="SUE95651.1"/>
    </source>
</evidence>
<dbReference type="GO" id="GO:0007059">
    <property type="term" value="P:chromosome segregation"/>
    <property type="evidence" value="ECO:0007669"/>
    <property type="project" value="TreeGrafter"/>
</dbReference>
<dbReference type="PANTHER" id="PTHR33375:SF7">
    <property type="entry name" value="CHROMOSOME 2-PARTITIONING PROTEIN PARB-RELATED"/>
    <property type="match status" value="1"/>
</dbReference>
<dbReference type="EMBL" id="UGVN01000003">
    <property type="protein sequence ID" value="SUE95651.1"/>
    <property type="molecule type" value="Genomic_DNA"/>
</dbReference>
<feature type="compositionally biased region" description="Low complexity" evidence="1">
    <location>
        <begin position="579"/>
        <end position="588"/>
    </location>
</feature>
<feature type="domain" description="ParB-like N-terminal" evidence="2">
    <location>
        <begin position="4"/>
        <end position="96"/>
    </location>
</feature>
<dbReference type="InterPro" id="IPR003115">
    <property type="entry name" value="ParB_N"/>
</dbReference>
<proteinExistence type="predicted"/>
<dbReference type="RefSeq" id="WP_051544303.1">
    <property type="nucleotide sequence ID" value="NZ_CBCSHT010000084.1"/>
</dbReference>
<dbReference type="Pfam" id="PF02195">
    <property type="entry name" value="ParB_N"/>
    <property type="match status" value="1"/>
</dbReference>
<evidence type="ECO:0000313" key="4">
    <source>
        <dbReference type="Proteomes" id="UP000254919"/>
    </source>
</evidence>
<dbReference type="Proteomes" id="UP000254919">
    <property type="component" value="Unassembled WGS sequence"/>
</dbReference>
<name>A0A379PP88_9PROT</name>
<organism evidence="3 4">
    <name type="scientific">Roseomonas mucosa</name>
    <dbReference type="NCBI Taxonomy" id="207340"/>
    <lineage>
        <taxon>Bacteria</taxon>
        <taxon>Pseudomonadati</taxon>
        <taxon>Pseudomonadota</taxon>
        <taxon>Alphaproteobacteria</taxon>
        <taxon>Acetobacterales</taxon>
        <taxon>Roseomonadaceae</taxon>
        <taxon>Roseomonas</taxon>
    </lineage>
</organism>
<feature type="region of interest" description="Disordered" evidence="1">
    <location>
        <begin position="532"/>
        <end position="588"/>
    </location>
</feature>